<dbReference type="Proteomes" id="UP000015102">
    <property type="component" value="Unassembled WGS sequence"/>
</dbReference>
<dbReference type="AlphaFoldDB" id="T1GUT3"/>
<evidence type="ECO:0000313" key="2">
    <source>
        <dbReference type="Proteomes" id="UP000015102"/>
    </source>
</evidence>
<dbReference type="EMBL" id="CAQQ02064116">
    <property type="status" value="NOT_ANNOTATED_CDS"/>
    <property type="molecule type" value="Genomic_DNA"/>
</dbReference>
<name>T1GUT3_MEGSC</name>
<reference evidence="1" key="2">
    <citation type="submission" date="2015-06" db="UniProtKB">
        <authorList>
            <consortium name="EnsemblMetazoa"/>
        </authorList>
    </citation>
    <scope>IDENTIFICATION</scope>
</reference>
<dbReference type="EMBL" id="CAQQ02064115">
    <property type="status" value="NOT_ANNOTATED_CDS"/>
    <property type="molecule type" value="Genomic_DNA"/>
</dbReference>
<protein>
    <submittedName>
        <fullName evidence="1">Uncharacterized protein</fullName>
    </submittedName>
</protein>
<dbReference type="HOGENOM" id="CLU_1361813_0_0_1"/>
<evidence type="ECO:0000313" key="1">
    <source>
        <dbReference type="EnsemblMetazoa" id="MESCA007503-PA"/>
    </source>
</evidence>
<reference evidence="2" key="1">
    <citation type="submission" date="2013-02" db="EMBL/GenBank/DDBJ databases">
        <authorList>
            <person name="Hughes D."/>
        </authorList>
    </citation>
    <scope>NUCLEOTIDE SEQUENCE</scope>
    <source>
        <strain>Durham</strain>
        <strain evidence="2">NC isolate 2 -- Noor lab</strain>
    </source>
</reference>
<dbReference type="EnsemblMetazoa" id="MESCA007503-RA">
    <property type="protein sequence ID" value="MESCA007503-PA"/>
    <property type="gene ID" value="MESCA007503"/>
</dbReference>
<keyword evidence="2" id="KW-1185">Reference proteome</keyword>
<sequence>MTLRNTWSCVRATNGISTSFQAMRVFRQGYALPCSFLKYFIIYQTLVLITFEELESKEKTPEEEADLKAAIAKLRRALKAVQLNKLNDDELTNKACVETIADICTDQKHKFTCENTGCIFPDSSPAACTNSDEEIDAESTHIAIKTVYHNCIEAKDKPKKPPMGNLLQARRNYNSPDIIAEVIDCCKPCLIVIDGQIEVFS</sequence>
<accession>T1GUT3</accession>
<organism evidence="1 2">
    <name type="scientific">Megaselia scalaris</name>
    <name type="common">Humpbacked fly</name>
    <name type="synonym">Phora scalaris</name>
    <dbReference type="NCBI Taxonomy" id="36166"/>
    <lineage>
        <taxon>Eukaryota</taxon>
        <taxon>Metazoa</taxon>
        <taxon>Ecdysozoa</taxon>
        <taxon>Arthropoda</taxon>
        <taxon>Hexapoda</taxon>
        <taxon>Insecta</taxon>
        <taxon>Pterygota</taxon>
        <taxon>Neoptera</taxon>
        <taxon>Endopterygota</taxon>
        <taxon>Diptera</taxon>
        <taxon>Brachycera</taxon>
        <taxon>Muscomorpha</taxon>
        <taxon>Platypezoidea</taxon>
        <taxon>Phoridae</taxon>
        <taxon>Megaseliini</taxon>
        <taxon>Megaselia</taxon>
    </lineage>
</organism>
<proteinExistence type="predicted"/>